<dbReference type="EMBL" id="VOGW01000121">
    <property type="protein sequence ID" value="TWV41326.1"/>
    <property type="molecule type" value="Genomic_DNA"/>
</dbReference>
<dbReference type="AlphaFoldDB" id="A0A5C6JLH0"/>
<name>A0A5C6JLH0_9ACTN</name>
<evidence type="ECO:0000256" key="1">
    <source>
        <dbReference type="SAM" id="Coils"/>
    </source>
</evidence>
<reference evidence="2" key="1">
    <citation type="journal article" date="2019" name="Microbiol. Resour. Announc.">
        <title>Draft Genomic Sequences of Streptomyces misionensis and Streptomyces albidoflavus, bacteria applied for phytopathogen biocontrol.</title>
        <authorList>
            <person name="Pylro V."/>
            <person name="Dias A."/>
            <person name="Andreote F."/>
            <person name="Varani A."/>
            <person name="Andreote C."/>
            <person name="Bernardo E."/>
            <person name="Martins T."/>
        </authorList>
    </citation>
    <scope>NUCLEOTIDE SEQUENCE [LARGE SCALE GENOMIC DNA]</scope>
    <source>
        <strain evidence="2">66</strain>
    </source>
</reference>
<sequence>MIAVVRTRTLRALRTGLSEAETEAAAARAEGEQHRKEAALATDSAIRAETALEELRAALARTTADAARLEGELEILRAQSLLDTEDRQALRTLLRVTRKQNGRAERVYVLFHRGELHSVHATAEAAESAAEAEGAPRSGWTAHTPGAALPPACEVLWRVQPLPLGNAR</sequence>
<dbReference type="RefSeq" id="WP_146466746.1">
    <property type="nucleotide sequence ID" value="NZ_VOGW01000121.1"/>
</dbReference>
<proteinExistence type="predicted"/>
<keyword evidence="3" id="KW-1185">Reference proteome</keyword>
<protein>
    <submittedName>
        <fullName evidence="2">Uncharacterized protein</fullName>
    </submittedName>
</protein>
<evidence type="ECO:0000313" key="3">
    <source>
        <dbReference type="Proteomes" id="UP000320481"/>
    </source>
</evidence>
<keyword evidence="1" id="KW-0175">Coiled coil</keyword>
<feature type="coiled-coil region" evidence="1">
    <location>
        <begin position="10"/>
        <end position="79"/>
    </location>
</feature>
<accession>A0A5C6JLH0</accession>
<comment type="caution">
    <text evidence="2">The sequence shown here is derived from an EMBL/GenBank/DDBJ whole genome shotgun (WGS) entry which is preliminary data.</text>
</comment>
<evidence type="ECO:0000313" key="2">
    <source>
        <dbReference type="EMBL" id="TWV41326.1"/>
    </source>
</evidence>
<gene>
    <name evidence="2" type="ORF">FRZ03_21325</name>
</gene>
<organism evidence="2 3">
    <name type="scientific">Streptomyces misionensis</name>
    <dbReference type="NCBI Taxonomy" id="67331"/>
    <lineage>
        <taxon>Bacteria</taxon>
        <taxon>Bacillati</taxon>
        <taxon>Actinomycetota</taxon>
        <taxon>Actinomycetes</taxon>
        <taxon>Kitasatosporales</taxon>
        <taxon>Streptomycetaceae</taxon>
        <taxon>Streptomyces</taxon>
    </lineage>
</organism>
<dbReference type="Proteomes" id="UP000320481">
    <property type="component" value="Unassembled WGS sequence"/>
</dbReference>